<dbReference type="PROSITE" id="PS51383">
    <property type="entry name" value="YJEF_C_3"/>
    <property type="match status" value="1"/>
</dbReference>
<dbReference type="GO" id="GO:0052856">
    <property type="term" value="F:NAD(P)HX epimerase activity"/>
    <property type="evidence" value="ECO:0007669"/>
    <property type="project" value="TreeGrafter"/>
</dbReference>
<evidence type="ECO:0000313" key="8">
    <source>
        <dbReference type="EMBL" id="KRL63770.1"/>
    </source>
</evidence>
<dbReference type="InterPro" id="IPR000631">
    <property type="entry name" value="CARKD"/>
</dbReference>
<comment type="catalytic activity">
    <reaction evidence="6">
        <text>(6S)-NADPHX + ADP = AMP + phosphate + NADPH + H(+)</text>
        <dbReference type="Rhea" id="RHEA:32235"/>
        <dbReference type="ChEBI" id="CHEBI:15378"/>
        <dbReference type="ChEBI" id="CHEBI:43474"/>
        <dbReference type="ChEBI" id="CHEBI:57783"/>
        <dbReference type="ChEBI" id="CHEBI:64076"/>
        <dbReference type="ChEBI" id="CHEBI:456215"/>
        <dbReference type="ChEBI" id="CHEBI:456216"/>
        <dbReference type="EC" id="4.2.1.136"/>
    </reaction>
</comment>
<protein>
    <recommendedName>
        <fullName evidence="6">ADP-dependent (S)-NAD(P)H-hydrate dehydratase</fullName>
        <ecNumber evidence="6">4.2.1.136</ecNumber>
    </recommendedName>
    <alternativeName>
        <fullName evidence="6">ADP-dependent NAD(P)HX dehydratase</fullName>
    </alternativeName>
</protein>
<gene>
    <name evidence="6" type="primary">nnrD</name>
    <name evidence="8" type="ORF">FC23_GL000017</name>
</gene>
<dbReference type="STRING" id="1122152.GCA_000425905_00669"/>
<evidence type="ECO:0000256" key="3">
    <source>
        <dbReference type="ARBA" id="ARBA00022857"/>
    </source>
</evidence>
<feature type="binding site" evidence="6">
    <location>
        <position position="40"/>
    </location>
    <ligand>
        <name>(6S)-NADPHX</name>
        <dbReference type="ChEBI" id="CHEBI:64076"/>
    </ligand>
</feature>
<dbReference type="EC" id="4.2.1.136" evidence="6"/>
<dbReference type="EMBL" id="AZFB01000001">
    <property type="protein sequence ID" value="KRL63770.1"/>
    <property type="molecule type" value="Genomic_DNA"/>
</dbReference>
<dbReference type="OrthoDB" id="9806925at2"/>
<sequence>MVEISRELVQSIIVQRPSQSHKGNYGKVLLIGGSTNYGGAIIMATEACVNSGAGLVATATHSVNLDALHARIPEAMFIDWRNRSMNDLIKQMDVIVCGPGLGMDSVARGLLHSLRESVTSQQTVVLDASAIDLIAQDRSLMPENAGKIILTPHQKEWERLSQIRIPYQNDSANHTALNLLLPAGNGILVLKSNHTKVYNCQGEILVNPLGNPGMAIGGMGDTLSGVVGAFCAQFGASMEVAASAVYVHSYAGDCIFKTDYVVRPVKLSAKIPQVMKELSSK</sequence>
<keyword evidence="2 6" id="KW-0067">ATP-binding</keyword>
<comment type="caution">
    <text evidence="8">The sequence shown here is derived from an EMBL/GenBank/DDBJ whole genome shotgun (WGS) entry which is preliminary data.</text>
</comment>
<organism evidence="8 9">
    <name type="scientific">Lactobacillus psittaci DSM 15354</name>
    <dbReference type="NCBI Taxonomy" id="1122152"/>
    <lineage>
        <taxon>Bacteria</taxon>
        <taxon>Bacillati</taxon>
        <taxon>Bacillota</taxon>
        <taxon>Bacilli</taxon>
        <taxon>Lactobacillales</taxon>
        <taxon>Lactobacillaceae</taxon>
        <taxon>Lactobacillus</taxon>
    </lineage>
</organism>
<proteinExistence type="inferred from homology"/>
<dbReference type="InterPro" id="IPR017953">
    <property type="entry name" value="Carbohydrate_kinase_pred_CS"/>
</dbReference>
<feature type="binding site" evidence="6">
    <location>
        <position position="220"/>
    </location>
    <ligand>
        <name>AMP</name>
        <dbReference type="ChEBI" id="CHEBI:456215"/>
    </ligand>
</feature>
<keyword evidence="4 6" id="KW-0520">NAD</keyword>
<dbReference type="HAMAP" id="MF_01965">
    <property type="entry name" value="NADHX_dehydratase"/>
    <property type="match status" value="1"/>
</dbReference>
<comment type="subunit">
    <text evidence="6">Homotetramer.</text>
</comment>
<dbReference type="PANTHER" id="PTHR12592">
    <property type="entry name" value="ATP-DEPENDENT (S)-NAD(P)H-HYDRATE DEHYDRATASE FAMILY MEMBER"/>
    <property type="match status" value="1"/>
</dbReference>
<dbReference type="InterPro" id="IPR029056">
    <property type="entry name" value="Ribokinase-like"/>
</dbReference>
<dbReference type="GO" id="GO:0046496">
    <property type="term" value="P:nicotinamide nucleotide metabolic process"/>
    <property type="evidence" value="ECO:0007669"/>
    <property type="project" value="UniProtKB-UniRule"/>
</dbReference>
<dbReference type="NCBIfam" id="TIGR00196">
    <property type="entry name" value="yjeF_cterm"/>
    <property type="match status" value="1"/>
</dbReference>
<keyword evidence="1 6" id="KW-0547">Nucleotide-binding</keyword>
<dbReference type="eggNOG" id="COG0063">
    <property type="taxonomic scope" value="Bacteria"/>
</dbReference>
<feature type="binding site" evidence="6">
    <location>
        <begin position="191"/>
        <end position="195"/>
    </location>
    <ligand>
        <name>AMP</name>
        <dbReference type="ChEBI" id="CHEBI:456215"/>
    </ligand>
</feature>
<dbReference type="AlphaFoldDB" id="A0A0R1SAM2"/>
<comment type="similarity">
    <text evidence="6">Belongs to the NnrD/CARKD family.</text>
</comment>
<dbReference type="Proteomes" id="UP000051931">
    <property type="component" value="Unassembled WGS sequence"/>
</dbReference>
<dbReference type="CDD" id="cd01171">
    <property type="entry name" value="YXKO-related"/>
    <property type="match status" value="1"/>
</dbReference>
<feature type="binding site" evidence="6">
    <location>
        <position position="153"/>
    </location>
    <ligand>
        <name>(6S)-NADPHX</name>
        <dbReference type="ChEBI" id="CHEBI:64076"/>
    </ligand>
</feature>
<dbReference type="GO" id="GO:0016301">
    <property type="term" value="F:kinase activity"/>
    <property type="evidence" value="ECO:0007669"/>
    <property type="project" value="UniProtKB-KW"/>
</dbReference>
<keyword evidence="9" id="KW-1185">Reference proteome</keyword>
<reference evidence="8 9" key="1">
    <citation type="journal article" date="2015" name="Genome Announc.">
        <title>Expanding the biotechnology potential of lactobacilli through comparative genomics of 213 strains and associated genera.</title>
        <authorList>
            <person name="Sun Z."/>
            <person name="Harris H.M."/>
            <person name="McCann A."/>
            <person name="Guo C."/>
            <person name="Argimon S."/>
            <person name="Zhang W."/>
            <person name="Yang X."/>
            <person name="Jeffery I.B."/>
            <person name="Cooney J.C."/>
            <person name="Kagawa T.F."/>
            <person name="Liu W."/>
            <person name="Song Y."/>
            <person name="Salvetti E."/>
            <person name="Wrobel A."/>
            <person name="Rasinkangas P."/>
            <person name="Parkhill J."/>
            <person name="Rea M.C."/>
            <person name="O'Sullivan O."/>
            <person name="Ritari J."/>
            <person name="Douillard F.P."/>
            <person name="Paul Ross R."/>
            <person name="Yang R."/>
            <person name="Briner A.E."/>
            <person name="Felis G.E."/>
            <person name="de Vos W.M."/>
            <person name="Barrangou R."/>
            <person name="Klaenhammer T.R."/>
            <person name="Caufield P.W."/>
            <person name="Cui Y."/>
            <person name="Zhang H."/>
            <person name="O'Toole P.W."/>
        </authorList>
    </citation>
    <scope>NUCLEOTIDE SEQUENCE [LARGE SCALE GENOMIC DNA]</scope>
    <source>
        <strain evidence="8 9">DSM 15354</strain>
    </source>
</reference>
<comment type="catalytic activity">
    <reaction evidence="6">
        <text>(6S)-NADHX + ADP = AMP + phosphate + NADH + H(+)</text>
        <dbReference type="Rhea" id="RHEA:32223"/>
        <dbReference type="ChEBI" id="CHEBI:15378"/>
        <dbReference type="ChEBI" id="CHEBI:43474"/>
        <dbReference type="ChEBI" id="CHEBI:57945"/>
        <dbReference type="ChEBI" id="CHEBI:64074"/>
        <dbReference type="ChEBI" id="CHEBI:456215"/>
        <dbReference type="ChEBI" id="CHEBI:456216"/>
        <dbReference type="EC" id="4.2.1.136"/>
    </reaction>
</comment>
<keyword evidence="8" id="KW-0808">Transferase</keyword>
<feature type="binding site" evidence="6">
    <location>
        <position position="100"/>
    </location>
    <ligand>
        <name>(6S)-NADPHX</name>
        <dbReference type="ChEBI" id="CHEBI:64076"/>
    </ligand>
</feature>
<dbReference type="GO" id="GO:0052855">
    <property type="term" value="F:ADP-dependent NAD(P)H-hydrate dehydratase activity"/>
    <property type="evidence" value="ECO:0007669"/>
    <property type="project" value="UniProtKB-UniRule"/>
</dbReference>
<dbReference type="PROSITE" id="PS01050">
    <property type="entry name" value="YJEF_C_2"/>
    <property type="match status" value="1"/>
</dbReference>
<name>A0A0R1SAM2_9LACO</name>
<evidence type="ECO:0000313" key="9">
    <source>
        <dbReference type="Proteomes" id="UP000051931"/>
    </source>
</evidence>
<comment type="cofactor">
    <cofactor evidence="6">
        <name>Mg(2+)</name>
        <dbReference type="ChEBI" id="CHEBI:18420"/>
    </cofactor>
</comment>
<comment type="function">
    <text evidence="6">Catalyzes the dehydration of the S-form of NAD(P)HX at the expense of ADP, which is converted to AMP. Together with NAD(P)HX epimerase, which catalyzes the epimerization of the S- and R-forms, the enzyme allows the repair of both epimers of NAD(P)HX, a damaged form of NAD(P)H that is a result of enzymatic or heat-dependent hydration.</text>
</comment>
<evidence type="ECO:0000256" key="5">
    <source>
        <dbReference type="ARBA" id="ARBA00023239"/>
    </source>
</evidence>
<feature type="binding site" evidence="6">
    <location>
        <position position="221"/>
    </location>
    <ligand>
        <name>(6S)-NADPHX</name>
        <dbReference type="ChEBI" id="CHEBI:64076"/>
    </ligand>
</feature>
<dbReference type="Pfam" id="PF01256">
    <property type="entry name" value="Carb_kinase"/>
    <property type="match status" value="1"/>
</dbReference>
<evidence type="ECO:0000256" key="1">
    <source>
        <dbReference type="ARBA" id="ARBA00022741"/>
    </source>
</evidence>
<evidence type="ECO:0000259" key="7">
    <source>
        <dbReference type="PROSITE" id="PS51383"/>
    </source>
</evidence>
<dbReference type="GO" id="GO:0110051">
    <property type="term" value="P:metabolite repair"/>
    <property type="evidence" value="ECO:0007669"/>
    <property type="project" value="TreeGrafter"/>
</dbReference>
<feature type="domain" description="YjeF C-terminal" evidence="7">
    <location>
        <begin position="5"/>
        <end position="278"/>
    </location>
</feature>
<evidence type="ECO:0000256" key="4">
    <source>
        <dbReference type="ARBA" id="ARBA00023027"/>
    </source>
</evidence>
<keyword evidence="5 6" id="KW-0456">Lyase</keyword>
<keyword evidence="3 6" id="KW-0521">NADP</keyword>
<keyword evidence="8" id="KW-0418">Kinase</keyword>
<evidence type="ECO:0000256" key="2">
    <source>
        <dbReference type="ARBA" id="ARBA00022840"/>
    </source>
</evidence>
<evidence type="ECO:0000256" key="6">
    <source>
        <dbReference type="HAMAP-Rule" id="MF_01965"/>
    </source>
</evidence>
<accession>A0A0R1SAM2</accession>
<dbReference type="PATRIC" id="fig|1122152.4.peg.17"/>
<dbReference type="Gene3D" id="3.40.1190.20">
    <property type="match status" value="1"/>
</dbReference>
<dbReference type="PANTHER" id="PTHR12592:SF0">
    <property type="entry name" value="ATP-DEPENDENT (S)-NAD(P)H-HYDRATE DEHYDRATASE"/>
    <property type="match status" value="1"/>
</dbReference>
<dbReference type="SUPFAM" id="SSF53613">
    <property type="entry name" value="Ribokinase-like"/>
    <property type="match status" value="1"/>
</dbReference>
<dbReference type="GO" id="GO:0005524">
    <property type="term" value="F:ATP binding"/>
    <property type="evidence" value="ECO:0007669"/>
    <property type="project" value="UniProtKB-KW"/>
</dbReference>
<dbReference type="RefSeq" id="WP_027824853.1">
    <property type="nucleotide sequence ID" value="NZ_AUEI01000004.1"/>
</dbReference>